<dbReference type="AlphaFoldDB" id="A0A1Q2MC70"/>
<dbReference type="InterPro" id="IPR003838">
    <property type="entry name" value="ABC3_permease_C"/>
</dbReference>
<evidence type="ECO:0000256" key="7">
    <source>
        <dbReference type="SAM" id="Phobius"/>
    </source>
</evidence>
<feature type="transmembrane region" description="Helical" evidence="7">
    <location>
        <begin position="17"/>
        <end position="39"/>
    </location>
</feature>
<protein>
    <submittedName>
        <fullName evidence="9">Outer membrane-specific lipoprotein transporter subunit LolE</fullName>
    </submittedName>
</protein>
<evidence type="ECO:0000256" key="2">
    <source>
        <dbReference type="ARBA" id="ARBA00005236"/>
    </source>
</evidence>
<feature type="domain" description="ABC3 transporter permease C-terminal" evidence="8">
    <location>
        <begin position="306"/>
        <end position="438"/>
    </location>
</feature>
<evidence type="ECO:0000256" key="1">
    <source>
        <dbReference type="ARBA" id="ARBA00004651"/>
    </source>
</evidence>
<evidence type="ECO:0000256" key="3">
    <source>
        <dbReference type="ARBA" id="ARBA00022475"/>
    </source>
</evidence>
<evidence type="ECO:0000313" key="10">
    <source>
        <dbReference type="Proteomes" id="UP000188181"/>
    </source>
</evidence>
<dbReference type="STRING" id="1851148.SMSP2_00625"/>
<dbReference type="KEGG" id="pbas:SMSP2_00625"/>
<keyword evidence="4 7" id="KW-0812">Transmembrane</keyword>
<dbReference type="OrthoDB" id="9808461at2"/>
<dbReference type="Proteomes" id="UP000188181">
    <property type="component" value="Chromosome"/>
</dbReference>
<evidence type="ECO:0000256" key="5">
    <source>
        <dbReference type="ARBA" id="ARBA00022989"/>
    </source>
</evidence>
<keyword evidence="5 7" id="KW-1133">Transmembrane helix</keyword>
<dbReference type="PANTHER" id="PTHR30489:SF0">
    <property type="entry name" value="LIPOPROTEIN-RELEASING SYSTEM TRANSMEMBRANE PROTEIN LOLE"/>
    <property type="match status" value="1"/>
</dbReference>
<dbReference type="GO" id="GO:0098797">
    <property type="term" value="C:plasma membrane protein complex"/>
    <property type="evidence" value="ECO:0007669"/>
    <property type="project" value="TreeGrafter"/>
</dbReference>
<feature type="transmembrane region" description="Helical" evidence="7">
    <location>
        <begin position="346"/>
        <end position="373"/>
    </location>
</feature>
<dbReference type="PANTHER" id="PTHR30489">
    <property type="entry name" value="LIPOPROTEIN-RELEASING SYSTEM TRANSMEMBRANE PROTEIN LOLE"/>
    <property type="match status" value="1"/>
</dbReference>
<organism evidence="9 10">
    <name type="scientific">Limihaloglobus sulfuriphilus</name>
    <dbReference type="NCBI Taxonomy" id="1851148"/>
    <lineage>
        <taxon>Bacteria</taxon>
        <taxon>Pseudomonadati</taxon>
        <taxon>Planctomycetota</taxon>
        <taxon>Phycisphaerae</taxon>
        <taxon>Sedimentisphaerales</taxon>
        <taxon>Sedimentisphaeraceae</taxon>
        <taxon>Limihaloglobus</taxon>
    </lineage>
</organism>
<comment type="subcellular location">
    <subcellularLocation>
        <location evidence="1">Cell membrane</location>
        <topology evidence="1">Multi-pass membrane protein</topology>
    </subcellularLocation>
</comment>
<feature type="transmembrane region" description="Helical" evidence="7">
    <location>
        <begin position="410"/>
        <end position="430"/>
    </location>
</feature>
<keyword evidence="3" id="KW-1003">Cell membrane</keyword>
<feature type="transmembrane region" description="Helical" evidence="7">
    <location>
        <begin position="302"/>
        <end position="326"/>
    </location>
</feature>
<keyword evidence="10" id="KW-1185">Reference proteome</keyword>
<dbReference type="Pfam" id="PF02687">
    <property type="entry name" value="FtsX"/>
    <property type="match status" value="1"/>
</dbReference>
<accession>A0A1Q2MC70</accession>
<dbReference type="RefSeq" id="WP_146682557.1">
    <property type="nucleotide sequence ID" value="NZ_CP019646.1"/>
</dbReference>
<dbReference type="EMBL" id="CP019646">
    <property type="protein sequence ID" value="AQQ70281.1"/>
    <property type="molecule type" value="Genomic_DNA"/>
</dbReference>
<sequence length="447" mass="49193">MILTGKLIGKYMLRRPIVWLAVITIAVSVFIQLVVMTIMDGLIRDFADKNHALVGDCVITSSSLTGFPYYDELIDELEGDAQILAASPVIHSSALLSMDDGDWTQAVDLIGIKPDSYCMVTGFCDSLYRKSYSGGIFDHPHGQGPGCIRGISMMNAKSGSGTYNHSLDYPVKLEISGFPLTWKGTLANEATGLINSQSFYVANDSDTGVPLVDDFTIYVPFEQAGKICGMDTAAARVNRIFIKFEQGIPLEQGVSGVREIFKRFISENSGSQFASLFEQVQVKSWKVHLVENIAPMEKERTMLTALFTLLGLLNVFVVFIVFYIIVNSKHKDIGILRSFGVSRLSLMGMFTSFSAAIGIIGASLGWLGGWAFLRYINELENWLHTNYGWQLWDRSIYAIGLIPNQLNTNVLLWIIFGALTASILGCLGPAHQAVKQDPVNVLRVGTV</sequence>
<evidence type="ECO:0000259" key="8">
    <source>
        <dbReference type="Pfam" id="PF02687"/>
    </source>
</evidence>
<dbReference type="InterPro" id="IPR051447">
    <property type="entry name" value="Lipoprotein-release_system"/>
</dbReference>
<comment type="similarity">
    <text evidence="2">Belongs to the ABC-4 integral membrane protein family. LolC/E subfamily.</text>
</comment>
<evidence type="ECO:0000256" key="6">
    <source>
        <dbReference type="ARBA" id="ARBA00023136"/>
    </source>
</evidence>
<reference evidence="10" key="1">
    <citation type="submission" date="2017-02" db="EMBL/GenBank/DDBJ databases">
        <title>Comparative genomics and description of representatives of a novel lineage of planctomycetes thriving in anoxic sediments.</title>
        <authorList>
            <person name="Spring S."/>
            <person name="Bunk B."/>
            <person name="Sproer C."/>
        </authorList>
    </citation>
    <scope>NUCLEOTIDE SEQUENCE [LARGE SCALE GENOMIC DNA]</scope>
    <source>
        <strain evidence="10">SM-Chi-D1</strain>
    </source>
</reference>
<gene>
    <name evidence="9" type="ORF">SMSP2_00625</name>
</gene>
<keyword evidence="9" id="KW-0449">Lipoprotein</keyword>
<keyword evidence="6 7" id="KW-0472">Membrane</keyword>
<evidence type="ECO:0000313" key="9">
    <source>
        <dbReference type="EMBL" id="AQQ70281.1"/>
    </source>
</evidence>
<evidence type="ECO:0000256" key="4">
    <source>
        <dbReference type="ARBA" id="ARBA00022692"/>
    </source>
</evidence>
<proteinExistence type="inferred from homology"/>
<dbReference type="GO" id="GO:0044874">
    <property type="term" value="P:lipoprotein localization to outer membrane"/>
    <property type="evidence" value="ECO:0007669"/>
    <property type="project" value="TreeGrafter"/>
</dbReference>
<name>A0A1Q2MC70_9BACT</name>